<dbReference type="InterPro" id="IPR009057">
    <property type="entry name" value="Homeodomain-like_sf"/>
</dbReference>
<protein>
    <submittedName>
        <fullName evidence="5">AraC family transcriptional regulator</fullName>
    </submittedName>
</protein>
<dbReference type="PANTHER" id="PTHR43280">
    <property type="entry name" value="ARAC-FAMILY TRANSCRIPTIONAL REGULATOR"/>
    <property type="match status" value="1"/>
</dbReference>
<dbReference type="Pfam" id="PF12833">
    <property type="entry name" value="HTH_18"/>
    <property type="match status" value="1"/>
</dbReference>
<dbReference type="PANTHER" id="PTHR43280:SF2">
    <property type="entry name" value="HTH-TYPE TRANSCRIPTIONAL REGULATOR EXSA"/>
    <property type="match status" value="1"/>
</dbReference>
<keyword evidence="1" id="KW-0805">Transcription regulation</keyword>
<keyword evidence="6" id="KW-1185">Reference proteome</keyword>
<dbReference type="PROSITE" id="PS00041">
    <property type="entry name" value="HTH_ARAC_FAMILY_1"/>
    <property type="match status" value="1"/>
</dbReference>
<evidence type="ECO:0000256" key="1">
    <source>
        <dbReference type="ARBA" id="ARBA00023015"/>
    </source>
</evidence>
<organism evidence="5 6">
    <name type="scientific">Paenibacillus hodogayensis</name>
    <dbReference type="NCBI Taxonomy" id="279208"/>
    <lineage>
        <taxon>Bacteria</taxon>
        <taxon>Bacillati</taxon>
        <taxon>Bacillota</taxon>
        <taxon>Bacilli</taxon>
        <taxon>Bacillales</taxon>
        <taxon>Paenibacillaceae</taxon>
        <taxon>Paenibacillus</taxon>
    </lineage>
</organism>
<dbReference type="PROSITE" id="PS01124">
    <property type="entry name" value="HTH_ARAC_FAMILY_2"/>
    <property type="match status" value="1"/>
</dbReference>
<dbReference type="SUPFAM" id="SSF51215">
    <property type="entry name" value="Regulatory protein AraC"/>
    <property type="match status" value="1"/>
</dbReference>
<dbReference type="InterPro" id="IPR037923">
    <property type="entry name" value="HTH-like"/>
</dbReference>
<keyword evidence="3" id="KW-0804">Transcription</keyword>
<dbReference type="InterPro" id="IPR018060">
    <property type="entry name" value="HTH_AraC"/>
</dbReference>
<feature type="domain" description="HTH araC/xylS-type" evidence="4">
    <location>
        <begin position="171"/>
        <end position="269"/>
    </location>
</feature>
<dbReference type="SUPFAM" id="SSF46689">
    <property type="entry name" value="Homeodomain-like"/>
    <property type="match status" value="2"/>
</dbReference>
<evidence type="ECO:0000256" key="2">
    <source>
        <dbReference type="ARBA" id="ARBA00023125"/>
    </source>
</evidence>
<comment type="caution">
    <text evidence="5">The sequence shown here is derived from an EMBL/GenBank/DDBJ whole genome shotgun (WGS) entry which is preliminary data.</text>
</comment>
<dbReference type="InterPro" id="IPR003313">
    <property type="entry name" value="AraC-bd"/>
</dbReference>
<evidence type="ECO:0000313" key="6">
    <source>
        <dbReference type="Proteomes" id="UP001589619"/>
    </source>
</evidence>
<gene>
    <name evidence="5" type="ORF">ACFFNY_18905</name>
</gene>
<dbReference type="Gene3D" id="1.10.10.60">
    <property type="entry name" value="Homeodomain-like"/>
    <property type="match status" value="2"/>
</dbReference>
<dbReference type="CDD" id="cd06986">
    <property type="entry name" value="cupin_MmsR-like_N"/>
    <property type="match status" value="1"/>
</dbReference>
<proteinExistence type="predicted"/>
<dbReference type="EMBL" id="JBHMAG010000013">
    <property type="protein sequence ID" value="MFB9753643.1"/>
    <property type="molecule type" value="Genomic_DNA"/>
</dbReference>
<evidence type="ECO:0000256" key="3">
    <source>
        <dbReference type="ARBA" id="ARBA00023163"/>
    </source>
</evidence>
<accession>A0ABV5VZG1</accession>
<dbReference type="Pfam" id="PF02311">
    <property type="entry name" value="AraC_binding"/>
    <property type="match status" value="1"/>
</dbReference>
<evidence type="ECO:0000313" key="5">
    <source>
        <dbReference type="EMBL" id="MFB9753643.1"/>
    </source>
</evidence>
<dbReference type="SMART" id="SM00342">
    <property type="entry name" value="HTH_ARAC"/>
    <property type="match status" value="1"/>
</dbReference>
<evidence type="ECO:0000259" key="4">
    <source>
        <dbReference type="PROSITE" id="PS01124"/>
    </source>
</evidence>
<dbReference type="RefSeq" id="WP_344914696.1">
    <property type="nucleotide sequence ID" value="NZ_BAAAYO010000014.1"/>
</dbReference>
<name>A0ABV5VZG1_9BACL</name>
<reference evidence="5 6" key="1">
    <citation type="submission" date="2024-09" db="EMBL/GenBank/DDBJ databases">
        <authorList>
            <person name="Sun Q."/>
            <person name="Mori K."/>
        </authorList>
    </citation>
    <scope>NUCLEOTIDE SEQUENCE [LARGE SCALE GENOMIC DNA]</scope>
    <source>
        <strain evidence="5 6">JCM 12520</strain>
    </source>
</reference>
<dbReference type="InterPro" id="IPR018062">
    <property type="entry name" value="HTH_AraC-typ_CS"/>
</dbReference>
<dbReference type="Proteomes" id="UP001589619">
    <property type="component" value="Unassembled WGS sequence"/>
</dbReference>
<sequence length="278" mass="31474">MKYQFCAVKHFRFSELIPIQMGYECCKPNNAPSFTPFNTIIHYIYKGSGVFTGKTSTYTLMPGQAFVMFPYQTASHVADGIDPWEYGWIEFAGASVPEIYNASKITMSSPIITDSTSQPLGKALMGILDASKQENISYQMILARLWEFSDTLLQLRANTERTVAMSEIYINQAISYIHSAQIPPIDVSNIAKHIGIDRSYLTQIFKKHLNITPQQYIVNYKMTLAKDMLLKSSLTLADVSDALGYSDPVNFFKAFKKNHKLTPTTWRKISSGEERIDQ</sequence>
<keyword evidence="2" id="KW-0238">DNA-binding</keyword>